<evidence type="ECO:0000313" key="3">
    <source>
        <dbReference type="EMBL" id="GMA21685.1"/>
    </source>
</evidence>
<evidence type="ECO:0000313" key="5">
    <source>
        <dbReference type="Proteomes" id="UP001157109"/>
    </source>
</evidence>
<dbReference type="EMBL" id="BSUJ01000001">
    <property type="protein sequence ID" value="GMA21685.1"/>
    <property type="molecule type" value="Genomic_DNA"/>
</dbReference>
<keyword evidence="5" id="KW-1185">Reference proteome</keyword>
<reference evidence="4" key="1">
    <citation type="journal article" date="2014" name="Int. J. Syst. Evol. Microbiol.">
        <title>Complete genome of a new Firmicutes species belonging to the dominant human colonic microbiota ('Ruminococcus bicirculans') reveals two chromosomes and a selective capacity to utilize plant glucans.</title>
        <authorList>
            <consortium name="NISC Comparative Sequencing Program"/>
            <person name="Wegmann U."/>
            <person name="Louis P."/>
            <person name="Goesmann A."/>
            <person name="Henrissat B."/>
            <person name="Duncan S.H."/>
            <person name="Flint H.J."/>
        </authorList>
    </citation>
    <scope>NUCLEOTIDE SEQUENCE</scope>
    <source>
        <strain evidence="4">NBRC 105830</strain>
    </source>
</reference>
<dbReference type="PANTHER" id="PTHR24320">
    <property type="entry name" value="RETINOL DEHYDROGENASE"/>
    <property type="match status" value="1"/>
</dbReference>
<dbReference type="InterPro" id="IPR036291">
    <property type="entry name" value="NAD(P)-bd_dom_sf"/>
</dbReference>
<keyword evidence="2" id="KW-0560">Oxidoreductase</keyword>
<accession>A0ABQ6HVN1</accession>
<evidence type="ECO:0000313" key="4">
    <source>
        <dbReference type="EMBL" id="GMA22081.1"/>
    </source>
</evidence>
<sequence length="247" mass="25891">MAKNADTGKILVTGSTDGVGLATARELLDSGHHVVVHARTQSRLAAVQELLDGGAEAVVGDLGILDEVHDLVEQANALGPFDAVIHNAGTMDGSAVLPVNVVAPYVLTAGIPAARVVYLSSGMHRGGSADLSGIDWSGGSRSYSDSKLYVTALMAAVARRWPDVLANAVDPGWVPTRMGGPGASDDLALAHVTQCWLTTSDDPQAQVSGRYWHHQRVQRPAPAVEDAPFQDELIDQLAAHTGVALRR</sequence>
<name>A0ABQ6HVN1_9MICO</name>
<comment type="caution">
    <text evidence="4">The sequence shown here is derived from an EMBL/GenBank/DDBJ whole genome shotgun (WGS) entry which is preliminary data.</text>
</comment>
<dbReference type="RefSeq" id="WP_241443577.1">
    <property type="nucleotide sequence ID" value="NZ_BSUJ01000001.1"/>
</dbReference>
<dbReference type="EMBL" id="BSUJ01000004">
    <property type="protein sequence ID" value="GMA22081.1"/>
    <property type="molecule type" value="Genomic_DNA"/>
</dbReference>
<dbReference type="Gene3D" id="3.40.50.720">
    <property type="entry name" value="NAD(P)-binding Rossmann-like Domain"/>
    <property type="match status" value="1"/>
</dbReference>
<dbReference type="PRINTS" id="PR00081">
    <property type="entry name" value="GDHRDH"/>
</dbReference>
<reference evidence="5" key="2">
    <citation type="journal article" date="2019" name="Int. J. Syst. Evol. Microbiol.">
        <title>The Global Catalogue of Microorganisms (GCM) 10K type strain sequencing project: providing services to taxonomists for standard genome sequencing and annotation.</title>
        <authorList>
            <consortium name="The Broad Institute Genomics Platform"/>
            <consortium name="The Broad Institute Genome Sequencing Center for Infectious Disease"/>
            <person name="Wu L."/>
            <person name="Ma J."/>
        </authorList>
    </citation>
    <scope>NUCLEOTIDE SEQUENCE [LARGE SCALE GENOMIC DNA]</scope>
    <source>
        <strain evidence="5">NBRC 105830</strain>
    </source>
</reference>
<proteinExistence type="inferred from homology"/>
<protein>
    <submittedName>
        <fullName evidence="4">Short-chain dehydrogenase</fullName>
    </submittedName>
</protein>
<evidence type="ECO:0000256" key="1">
    <source>
        <dbReference type="ARBA" id="ARBA00006484"/>
    </source>
</evidence>
<dbReference type="PANTHER" id="PTHR24320:SF274">
    <property type="entry name" value="CHAIN DEHYDROGENASE, PUTATIVE (AFU_ORTHOLOGUE AFUA_4G00440)-RELATED"/>
    <property type="match status" value="1"/>
</dbReference>
<reference evidence="4" key="3">
    <citation type="submission" date="2023-02" db="EMBL/GenBank/DDBJ databases">
        <authorList>
            <person name="Sun Q."/>
            <person name="Mori K."/>
        </authorList>
    </citation>
    <scope>NUCLEOTIDE SEQUENCE</scope>
    <source>
        <strain evidence="4">NBRC 105830</strain>
    </source>
</reference>
<evidence type="ECO:0000256" key="2">
    <source>
        <dbReference type="ARBA" id="ARBA00023002"/>
    </source>
</evidence>
<gene>
    <name evidence="3" type="ORF">GCM10025862_37060</name>
    <name evidence="4" type="ORF">GCM10025862_41040</name>
</gene>
<comment type="similarity">
    <text evidence="1">Belongs to the short-chain dehydrogenases/reductases (SDR) family.</text>
</comment>
<dbReference type="SUPFAM" id="SSF51735">
    <property type="entry name" value="NAD(P)-binding Rossmann-fold domains"/>
    <property type="match status" value="1"/>
</dbReference>
<dbReference type="InterPro" id="IPR002347">
    <property type="entry name" value="SDR_fam"/>
</dbReference>
<dbReference type="Proteomes" id="UP001157109">
    <property type="component" value="Unassembled WGS sequence"/>
</dbReference>
<organism evidence="4 5">
    <name type="scientific">Arsenicicoccus piscis</name>
    <dbReference type="NCBI Taxonomy" id="673954"/>
    <lineage>
        <taxon>Bacteria</taxon>
        <taxon>Bacillati</taxon>
        <taxon>Actinomycetota</taxon>
        <taxon>Actinomycetes</taxon>
        <taxon>Micrococcales</taxon>
        <taxon>Intrasporangiaceae</taxon>
        <taxon>Arsenicicoccus</taxon>
    </lineage>
</organism>
<dbReference type="Pfam" id="PF00106">
    <property type="entry name" value="adh_short"/>
    <property type="match status" value="1"/>
</dbReference>